<gene>
    <name evidence="2" type="ORF">LZC94_23520</name>
</gene>
<dbReference type="PANTHER" id="PTHR45036:SF1">
    <property type="entry name" value="METHYLTRANSFERASE LIKE 7A"/>
    <property type="match status" value="1"/>
</dbReference>
<dbReference type="InterPro" id="IPR052356">
    <property type="entry name" value="Thiol_S-MT"/>
</dbReference>
<keyword evidence="2" id="KW-0489">Methyltransferase</keyword>
<dbReference type="Gene3D" id="3.40.50.150">
    <property type="entry name" value="Vaccinia Virus protein VP39"/>
    <property type="match status" value="1"/>
</dbReference>
<evidence type="ECO:0000313" key="2">
    <source>
        <dbReference type="EMBL" id="WXB20172.1"/>
    </source>
</evidence>
<dbReference type="Pfam" id="PF08241">
    <property type="entry name" value="Methyltransf_11"/>
    <property type="match status" value="1"/>
</dbReference>
<dbReference type="EMBL" id="CP089984">
    <property type="protein sequence ID" value="WXB20172.1"/>
    <property type="molecule type" value="Genomic_DNA"/>
</dbReference>
<reference evidence="2 3" key="1">
    <citation type="submission" date="2021-12" db="EMBL/GenBank/DDBJ databases">
        <title>Discovery of the Pendulisporaceae a myxobacterial family with distinct sporulation behavior and unique specialized metabolism.</title>
        <authorList>
            <person name="Garcia R."/>
            <person name="Popoff A."/>
            <person name="Bader C.D."/>
            <person name="Loehr J."/>
            <person name="Walesch S."/>
            <person name="Walt C."/>
            <person name="Boldt J."/>
            <person name="Bunk B."/>
            <person name="Haeckl F.J.F.P.J."/>
            <person name="Gunesch A.P."/>
            <person name="Birkelbach J."/>
            <person name="Nuebel U."/>
            <person name="Pietschmann T."/>
            <person name="Bach T."/>
            <person name="Mueller R."/>
        </authorList>
    </citation>
    <scope>NUCLEOTIDE SEQUENCE [LARGE SCALE GENOMIC DNA]</scope>
    <source>
        <strain evidence="2 3">MSr11954</strain>
    </source>
</reference>
<dbReference type="Proteomes" id="UP001370348">
    <property type="component" value="Chromosome"/>
</dbReference>
<name>A0ABZ2MCD1_9BACT</name>
<sequence length="224" mass="24768">MLKAIAHFVRNGPEVLRMQKQHSRAEFLDLFNEKADAQGYADVRRELVGDLAGSILEIGCGTGSMFRYYGERARVDAIEPEEDFLERAVAKAQRTSGKIHAMAGDGMNLPFSNGSFDTVVICLVLCSVASTSRVLAEAFRVLRGGGQLRALEHVRSGGAVAGLLMDLGNPLWLRINKQGCNWNRDPLAALSEAGFWVDDVRAFQRFDTMMPAFPMRLVKAHKPR</sequence>
<dbReference type="SUPFAM" id="SSF53335">
    <property type="entry name" value="S-adenosyl-L-methionine-dependent methyltransferases"/>
    <property type="match status" value="1"/>
</dbReference>
<dbReference type="PANTHER" id="PTHR45036">
    <property type="entry name" value="METHYLTRANSFERASE LIKE 7B"/>
    <property type="match status" value="1"/>
</dbReference>
<dbReference type="GO" id="GO:0008168">
    <property type="term" value="F:methyltransferase activity"/>
    <property type="evidence" value="ECO:0007669"/>
    <property type="project" value="UniProtKB-KW"/>
</dbReference>
<keyword evidence="3" id="KW-1185">Reference proteome</keyword>
<evidence type="ECO:0000259" key="1">
    <source>
        <dbReference type="Pfam" id="PF08241"/>
    </source>
</evidence>
<accession>A0ABZ2MCD1</accession>
<dbReference type="InterPro" id="IPR029063">
    <property type="entry name" value="SAM-dependent_MTases_sf"/>
</dbReference>
<protein>
    <submittedName>
        <fullName evidence="2">Class I SAM-dependent methyltransferase</fullName>
    </submittedName>
</protein>
<dbReference type="RefSeq" id="WP_394829778.1">
    <property type="nucleotide sequence ID" value="NZ_CP089984.1"/>
</dbReference>
<dbReference type="CDD" id="cd02440">
    <property type="entry name" value="AdoMet_MTases"/>
    <property type="match status" value="1"/>
</dbReference>
<keyword evidence="2" id="KW-0808">Transferase</keyword>
<evidence type="ECO:0000313" key="3">
    <source>
        <dbReference type="Proteomes" id="UP001370348"/>
    </source>
</evidence>
<dbReference type="InterPro" id="IPR013216">
    <property type="entry name" value="Methyltransf_11"/>
</dbReference>
<proteinExistence type="predicted"/>
<dbReference type="GO" id="GO:0032259">
    <property type="term" value="P:methylation"/>
    <property type="evidence" value="ECO:0007669"/>
    <property type="project" value="UniProtKB-KW"/>
</dbReference>
<organism evidence="2 3">
    <name type="scientific">Pendulispora albinea</name>
    <dbReference type="NCBI Taxonomy" id="2741071"/>
    <lineage>
        <taxon>Bacteria</taxon>
        <taxon>Pseudomonadati</taxon>
        <taxon>Myxococcota</taxon>
        <taxon>Myxococcia</taxon>
        <taxon>Myxococcales</taxon>
        <taxon>Sorangiineae</taxon>
        <taxon>Pendulisporaceae</taxon>
        <taxon>Pendulispora</taxon>
    </lineage>
</organism>
<feature type="domain" description="Methyltransferase type 11" evidence="1">
    <location>
        <begin position="56"/>
        <end position="148"/>
    </location>
</feature>